<dbReference type="InterPro" id="IPR056550">
    <property type="entry name" value="NOL10_2nd"/>
</dbReference>
<name>A0AAF0JBE1_9BASI</name>
<feature type="domain" description="Nucleolar protein 10-like second" evidence="8">
    <location>
        <begin position="442"/>
        <end position="488"/>
    </location>
</feature>
<dbReference type="SUPFAM" id="SSF50978">
    <property type="entry name" value="WD40 repeat-like"/>
    <property type="match status" value="1"/>
</dbReference>
<feature type="compositionally biased region" description="Acidic residues" evidence="6">
    <location>
        <begin position="610"/>
        <end position="627"/>
    </location>
</feature>
<organism evidence="10 11">
    <name type="scientific">Malassezia cuniculi</name>
    <dbReference type="NCBI Taxonomy" id="948313"/>
    <lineage>
        <taxon>Eukaryota</taxon>
        <taxon>Fungi</taxon>
        <taxon>Dikarya</taxon>
        <taxon>Basidiomycota</taxon>
        <taxon>Ustilaginomycotina</taxon>
        <taxon>Malasseziomycetes</taxon>
        <taxon>Malasseziales</taxon>
        <taxon>Malasseziaceae</taxon>
        <taxon>Malassezia</taxon>
    </lineage>
</organism>
<dbReference type="PANTHER" id="PTHR14927">
    <property type="entry name" value="NUCLEOLAR PROTEIN 10"/>
    <property type="match status" value="1"/>
</dbReference>
<feature type="domain" description="NUC153" evidence="7">
    <location>
        <begin position="552"/>
        <end position="579"/>
    </location>
</feature>
<sequence>MSAPEPARVYTVSGGGSGDPNEASLNSSSLPDILRRSGSSNKRKKRKANIENDKILSRIELIQDFEFPQASNKVKSTRDGLHIVATGTYKPQIRVWECEQLSLKFERHIDAENIDFVLLSDDWTKSLHLQSDRSLELHNQGGILTSVRLPRFGRALGYHFPSADAVVGAASNEVYRLNLDQGRYLAPFELGQRGNRVTGCNAIDVNPAHGLLSFGTEGEGIVELWDPRMRRQAGALSIATPTVLDGALLQARRKLPGVYDANDEDAYAEAKHSLSVTALCSAEDGLNMAVGTSTGHVLLFDLRMDKPYTVKDQGFGLPINSLSWPGDRANAAAGGSASAAPSRSEAQDTVLSSDAKVVKVWDRNSGDNLVSISPAGAMTNINHVHHYPGSGLLFAAVEGTQMSAWYVPALGPAPKWCSFIDSLTDEMDGVDSTSAGGVSNAYEDFKFVDHAELERLELSHLVGTPLLRPYMHGYFISLALYERARLLTHPTAYAEARQKAIQAKLDREAESRVRAAAAKPKISKSIHVNKSLAEKIASKDDPRLGDSNLLEDSRFKELFTNPEFQVDESSREYALLNPSATLKPKGAPRETERKLVPAAEEELASSSESLDPDEMDDEDSDESDDDEPTRHDPISSSAAKSTFASAIVATTSQRNKRAPHLVGEDNIDDEHSLGERARASRSKRPAERVSDPAAIAGGAEFTWTPSKGPAKQRQPKKKTGTAQETFAMGLSKGAGTDQGYGVEGLSDEARFGRTKRRHPNRSASRNAMRKTTR</sequence>
<dbReference type="InterPro" id="IPR012580">
    <property type="entry name" value="NUC153"/>
</dbReference>
<dbReference type="Pfam" id="PF08159">
    <property type="entry name" value="NUC153"/>
    <property type="match status" value="1"/>
</dbReference>
<feature type="compositionally biased region" description="Low complexity" evidence="6">
    <location>
        <begin position="635"/>
        <end position="646"/>
    </location>
</feature>
<feature type="region of interest" description="Disordered" evidence="6">
    <location>
        <begin position="1"/>
        <end position="49"/>
    </location>
</feature>
<gene>
    <name evidence="10" type="primary">ENP2</name>
    <name evidence="10" type="ORF">MCUN1_002056</name>
</gene>
<accession>A0AAF0JBE1</accession>
<evidence type="ECO:0000256" key="4">
    <source>
        <dbReference type="ARBA" id="ARBA00022737"/>
    </source>
</evidence>
<keyword evidence="4" id="KW-0677">Repeat</keyword>
<dbReference type="EMBL" id="CP119879">
    <property type="protein sequence ID" value="WFD35206.1"/>
    <property type="molecule type" value="Genomic_DNA"/>
</dbReference>
<feature type="domain" description="Nucleolar protein 10-like N-terminal" evidence="9">
    <location>
        <begin position="41"/>
        <end position="430"/>
    </location>
</feature>
<keyword evidence="3" id="KW-0853">WD repeat</keyword>
<dbReference type="InterPro" id="IPR015943">
    <property type="entry name" value="WD40/YVTN_repeat-like_dom_sf"/>
</dbReference>
<dbReference type="Pfam" id="PF23097">
    <property type="entry name" value="NOL10_2nd"/>
    <property type="match status" value="1"/>
</dbReference>
<comment type="similarity">
    <text evidence="2">Belongs to the WD repeat NOL10/ENP2 family.</text>
</comment>
<proteinExistence type="inferred from homology"/>
<evidence type="ECO:0000313" key="10">
    <source>
        <dbReference type="EMBL" id="WFD35206.1"/>
    </source>
</evidence>
<dbReference type="InterPro" id="IPR040382">
    <property type="entry name" value="NOL10/Enp2"/>
</dbReference>
<dbReference type="AlphaFoldDB" id="A0AAF0JBE1"/>
<dbReference type="Pfam" id="PF23098">
    <property type="entry name" value="Beta-prop_NOL10_N"/>
    <property type="match status" value="1"/>
</dbReference>
<dbReference type="GO" id="GO:0030686">
    <property type="term" value="C:90S preribosome"/>
    <property type="evidence" value="ECO:0007669"/>
    <property type="project" value="TreeGrafter"/>
</dbReference>
<dbReference type="GO" id="GO:0000462">
    <property type="term" value="P:maturation of SSU-rRNA from tricistronic rRNA transcript (SSU-rRNA, 5.8S rRNA, LSU-rRNA)"/>
    <property type="evidence" value="ECO:0007669"/>
    <property type="project" value="TreeGrafter"/>
</dbReference>
<evidence type="ECO:0000313" key="11">
    <source>
        <dbReference type="Proteomes" id="UP001219933"/>
    </source>
</evidence>
<evidence type="ECO:0000259" key="9">
    <source>
        <dbReference type="Pfam" id="PF23098"/>
    </source>
</evidence>
<comment type="subcellular location">
    <subcellularLocation>
        <location evidence="1">Nucleus</location>
        <location evidence="1">Nucleolus</location>
    </subcellularLocation>
</comment>
<feature type="region of interest" description="Disordered" evidence="6">
    <location>
        <begin position="577"/>
        <end position="773"/>
    </location>
</feature>
<reference evidence="10" key="1">
    <citation type="submission" date="2023-03" db="EMBL/GenBank/DDBJ databases">
        <title>Mating type loci evolution in Malassezia.</title>
        <authorList>
            <person name="Coelho M.A."/>
        </authorList>
    </citation>
    <scope>NUCLEOTIDE SEQUENCE</scope>
    <source>
        <strain evidence="10">CBS 11721</strain>
    </source>
</reference>
<evidence type="ECO:0000256" key="2">
    <source>
        <dbReference type="ARBA" id="ARBA00005264"/>
    </source>
</evidence>
<evidence type="ECO:0000259" key="7">
    <source>
        <dbReference type="Pfam" id="PF08159"/>
    </source>
</evidence>
<evidence type="ECO:0000256" key="1">
    <source>
        <dbReference type="ARBA" id="ARBA00004604"/>
    </source>
</evidence>
<feature type="compositionally biased region" description="Basic and acidic residues" evidence="6">
    <location>
        <begin position="669"/>
        <end position="690"/>
    </location>
</feature>
<evidence type="ECO:0000256" key="5">
    <source>
        <dbReference type="ARBA" id="ARBA00023242"/>
    </source>
</evidence>
<evidence type="ECO:0000256" key="3">
    <source>
        <dbReference type="ARBA" id="ARBA00022574"/>
    </source>
</evidence>
<keyword evidence="5" id="KW-0539">Nucleus</keyword>
<dbReference type="PANTHER" id="PTHR14927:SF0">
    <property type="entry name" value="NUCLEOLAR PROTEIN 10"/>
    <property type="match status" value="1"/>
</dbReference>
<dbReference type="InterPro" id="IPR056551">
    <property type="entry name" value="Beta-prop_NOL10_N"/>
</dbReference>
<dbReference type="InterPro" id="IPR036322">
    <property type="entry name" value="WD40_repeat_dom_sf"/>
</dbReference>
<evidence type="ECO:0000259" key="8">
    <source>
        <dbReference type="Pfam" id="PF23097"/>
    </source>
</evidence>
<dbReference type="GO" id="GO:0032040">
    <property type="term" value="C:small-subunit processome"/>
    <property type="evidence" value="ECO:0007669"/>
    <property type="project" value="TreeGrafter"/>
</dbReference>
<protein>
    <submittedName>
        <fullName evidence="10">Small ribosomal subunit biogenesis</fullName>
    </submittedName>
</protein>
<evidence type="ECO:0000256" key="6">
    <source>
        <dbReference type="SAM" id="MobiDB-lite"/>
    </source>
</evidence>
<keyword evidence="11" id="KW-1185">Reference proteome</keyword>
<dbReference type="Proteomes" id="UP001219933">
    <property type="component" value="Chromosome 3"/>
</dbReference>
<dbReference type="Gene3D" id="2.130.10.10">
    <property type="entry name" value="YVTN repeat-like/Quinoprotein amine dehydrogenase"/>
    <property type="match status" value="1"/>
</dbReference>